<dbReference type="AlphaFoldDB" id="A0AAP4D323"/>
<dbReference type="Proteomes" id="UP001223214">
    <property type="component" value="Unassembled WGS sequence"/>
</dbReference>
<sequence>MPTPFEFNFRSPDYSAVFAWRAQKLKAIRESPESLLALKVFYRDNPVQFINDWGMTFDPRNAELGLPTTIPFILFPKQEEWIDWLYARWKGREDGLTEKSRDMGLSWLCVAVAVHMFLFYPGTVIGFGSRKEEYVDSSSDPKSLFWKARQFINLLPREFRPHGWNEKKHAPFMKIQNPANGSMLVGEAGDNIGRGARTSIYFKDESAFYERPNLIEAALSQTSNCRIDISTPNGSGNPFYQRRHSGKTSIFTFRWQDDPRKDEAWYQDQCKKLDPIIVAQEIDIDYDASVNDAWIPGPAVDAAQRNTIADVEAIGPLLLTVDPARFGDDKTAIMLRRGRVVYWFKEFEHKSTMVVAGLVRDEVMSSPVPIAQIAVDVIGLGAGIVDRLLEFPETAGITVAVNSSLRVQDGRNYNVRAQMARNMKEWLEDSPAVLPLYPNLKAELTTFKYTYRNGLLLIESKEEAKARGVKSPNLYDALALSFAQPVVDHVNYSNYQVGNRMNY</sequence>
<gene>
    <name evidence="1" type="ORF">QQF32_13330</name>
</gene>
<accession>A0AAP4D323</accession>
<comment type="caution">
    <text evidence="1">The sequence shown here is derived from an EMBL/GenBank/DDBJ whole genome shotgun (WGS) entry which is preliminary data.</text>
</comment>
<name>A0AAP4D323_9ENTR</name>
<evidence type="ECO:0000313" key="2">
    <source>
        <dbReference type="Proteomes" id="UP001223214"/>
    </source>
</evidence>
<dbReference type="Gene3D" id="3.30.420.240">
    <property type="match status" value="1"/>
</dbReference>
<organism evidence="1 2">
    <name type="scientific">Lelliottia wanjuensis</name>
    <dbReference type="NCBI Taxonomy" id="3050585"/>
    <lineage>
        <taxon>Bacteria</taxon>
        <taxon>Pseudomonadati</taxon>
        <taxon>Pseudomonadota</taxon>
        <taxon>Gammaproteobacteria</taxon>
        <taxon>Enterobacterales</taxon>
        <taxon>Enterobacteriaceae</taxon>
        <taxon>Lelliottia</taxon>
    </lineage>
</organism>
<dbReference type="RefSeq" id="WP_285149526.1">
    <property type="nucleotide sequence ID" value="NZ_JASSOM010000056.1"/>
</dbReference>
<dbReference type="Gene3D" id="3.40.50.300">
    <property type="entry name" value="P-loop containing nucleotide triphosphate hydrolases"/>
    <property type="match status" value="1"/>
</dbReference>
<dbReference type="EMBL" id="JASSOM010000056">
    <property type="protein sequence ID" value="MDK9364179.1"/>
    <property type="molecule type" value="Genomic_DNA"/>
</dbReference>
<protein>
    <submittedName>
        <fullName evidence="1">TerL protein</fullName>
    </submittedName>
</protein>
<evidence type="ECO:0000313" key="1">
    <source>
        <dbReference type="EMBL" id="MDK9364179.1"/>
    </source>
</evidence>
<reference evidence="1 2" key="1">
    <citation type="submission" date="2023-06" db="EMBL/GenBank/DDBJ databases">
        <title>Identification and characterization of antibiotic-resistant Gram-negative bacteria.</title>
        <authorList>
            <person name="Cho G.-S."/>
            <person name="Lee J."/>
            <person name="Tai E."/>
            <person name="Jeong S."/>
            <person name="Kim I."/>
            <person name="Kim B.-E."/>
            <person name="Jeong M.-I."/>
            <person name="Oh K.-K."/>
            <person name="Franz C.M.A.P."/>
        </authorList>
    </citation>
    <scope>NUCLEOTIDE SEQUENCE [LARGE SCALE GENOMIC DNA]</scope>
    <source>
        <strain evidence="1 2">V106_12</strain>
    </source>
</reference>
<dbReference type="InterPro" id="IPR027417">
    <property type="entry name" value="P-loop_NTPase"/>
</dbReference>
<proteinExistence type="predicted"/>
<keyword evidence="2" id="KW-1185">Reference proteome</keyword>